<dbReference type="SUPFAM" id="SSF75011">
    <property type="entry name" value="3-carboxy-cis,cis-mucoante lactonizing enzyme"/>
    <property type="match status" value="1"/>
</dbReference>
<sequence>MLDKSFPLNALSLLLLGGQASATYLYVSSYSGIITTLKLNGSGSETTLEAVSSNDECGGSASWLTLDPSNGVIYCTDEAWAGPPGAITSFATHEDGSLSVLDTQETFVGGVSVVQYGDNNNGLGVAYYGGSAFTTWDATDPAALDLVDEFVFELEEPGANPDRQEAPHPHQAALDPSGEFILVPDLGADLVRTYRVAEGDFAVTPSGDLELPAGSGPRHLTFAVHGDTTYMYLVAELSNTIFGYTVEYSSSGIDFKKIYESGTHGEGVEVPEGASAAEIVVTSDQKYLIVSSRNENIFEIPSFDPDSDETIVSDTLINFSIDPATGALSQLQEVPSGGRVPRHFSLNADETQVAVVQQSDGRVVLIERDPESGLLGDFVAAADVEGQVNTVIFNELI</sequence>
<dbReference type="HOGENOM" id="CLU_038716_0_0_1"/>
<evidence type="ECO:0000256" key="1">
    <source>
        <dbReference type="ARBA" id="ARBA00005564"/>
    </source>
</evidence>
<dbReference type="STRING" id="857340.A0A086T0R0"/>
<evidence type="ECO:0000313" key="3">
    <source>
        <dbReference type="EMBL" id="KFH42942.1"/>
    </source>
</evidence>
<dbReference type="InterPro" id="IPR015943">
    <property type="entry name" value="WD40/YVTN_repeat-like_dom_sf"/>
</dbReference>
<feature type="signal peptide" evidence="2">
    <location>
        <begin position="1"/>
        <end position="22"/>
    </location>
</feature>
<dbReference type="InterPro" id="IPR050282">
    <property type="entry name" value="Cycloisomerase_2"/>
</dbReference>
<evidence type="ECO:0000313" key="4">
    <source>
        <dbReference type="Proteomes" id="UP000029964"/>
    </source>
</evidence>
<dbReference type="Pfam" id="PF10282">
    <property type="entry name" value="Lactonase"/>
    <property type="match status" value="1"/>
</dbReference>
<evidence type="ECO:0000256" key="2">
    <source>
        <dbReference type="SAM" id="SignalP"/>
    </source>
</evidence>
<dbReference type="AlphaFoldDB" id="A0A086T0R0"/>
<keyword evidence="4" id="KW-1185">Reference proteome</keyword>
<dbReference type="GO" id="GO:0017057">
    <property type="term" value="F:6-phosphogluconolactonase activity"/>
    <property type="evidence" value="ECO:0007669"/>
    <property type="project" value="TreeGrafter"/>
</dbReference>
<proteinExistence type="inferred from homology"/>
<gene>
    <name evidence="3" type="ORF">ACRE_063310</name>
</gene>
<dbReference type="EMBL" id="JPKY01000081">
    <property type="protein sequence ID" value="KFH42942.1"/>
    <property type="molecule type" value="Genomic_DNA"/>
</dbReference>
<dbReference type="InterPro" id="IPR019405">
    <property type="entry name" value="Lactonase_7-beta_prop"/>
</dbReference>
<organism evidence="3 4">
    <name type="scientific">Hapsidospora chrysogenum (strain ATCC 11550 / CBS 779.69 / DSM 880 / IAM 14645 / JCM 23072 / IMI 49137)</name>
    <name type="common">Acremonium chrysogenum</name>
    <dbReference type="NCBI Taxonomy" id="857340"/>
    <lineage>
        <taxon>Eukaryota</taxon>
        <taxon>Fungi</taxon>
        <taxon>Dikarya</taxon>
        <taxon>Ascomycota</taxon>
        <taxon>Pezizomycotina</taxon>
        <taxon>Sordariomycetes</taxon>
        <taxon>Hypocreomycetidae</taxon>
        <taxon>Hypocreales</taxon>
        <taxon>Bionectriaceae</taxon>
        <taxon>Hapsidospora</taxon>
    </lineage>
</organism>
<comment type="similarity">
    <text evidence="1">Belongs to the cycloisomerase 2 family.</text>
</comment>
<dbReference type="Gene3D" id="2.130.10.10">
    <property type="entry name" value="YVTN repeat-like/Quinoprotein amine dehydrogenase"/>
    <property type="match status" value="1"/>
</dbReference>
<name>A0A086T0R0_HAPC1</name>
<feature type="chain" id="PRO_5001815296" evidence="2">
    <location>
        <begin position="23"/>
        <end position="397"/>
    </location>
</feature>
<keyword evidence="2" id="KW-0732">Signal</keyword>
<comment type="caution">
    <text evidence="3">The sequence shown here is derived from an EMBL/GenBank/DDBJ whole genome shotgun (WGS) entry which is preliminary data.</text>
</comment>
<dbReference type="PANTHER" id="PTHR30344">
    <property type="entry name" value="6-PHOSPHOGLUCONOLACTONASE-RELATED"/>
    <property type="match status" value="1"/>
</dbReference>
<dbReference type="Proteomes" id="UP000029964">
    <property type="component" value="Unassembled WGS sequence"/>
</dbReference>
<accession>A0A086T0R0</accession>
<protein>
    <submittedName>
        <fullName evidence="3">6-phosphogluconolactonase-like protein</fullName>
    </submittedName>
</protein>
<dbReference type="OrthoDB" id="9972196at2759"/>
<reference evidence="4" key="1">
    <citation type="journal article" date="2014" name="Genome Announc.">
        <title>Genome sequence and annotation of Acremonium chrysogenum, producer of the beta-lactam antibiotic cephalosporin C.</title>
        <authorList>
            <person name="Terfehr D."/>
            <person name="Dahlmann T.A."/>
            <person name="Specht T."/>
            <person name="Zadra I."/>
            <person name="Kuernsteiner H."/>
            <person name="Kueck U."/>
        </authorList>
    </citation>
    <scope>NUCLEOTIDE SEQUENCE [LARGE SCALE GENOMIC DNA]</scope>
    <source>
        <strain evidence="4">ATCC 11550 / CBS 779.69 / DSM 880 / IAM 14645 / JCM 23072 / IMI 49137</strain>
    </source>
</reference>
<dbReference type="PANTHER" id="PTHR30344:SF1">
    <property type="entry name" value="6-PHOSPHOGLUCONOLACTONASE"/>
    <property type="match status" value="1"/>
</dbReference>